<organism evidence="2 4">
    <name type="scientific">Bordetella bronchialis</name>
    <dbReference type="NCBI Taxonomy" id="463025"/>
    <lineage>
        <taxon>Bacteria</taxon>
        <taxon>Pseudomonadati</taxon>
        <taxon>Pseudomonadota</taxon>
        <taxon>Betaproteobacteria</taxon>
        <taxon>Burkholderiales</taxon>
        <taxon>Alcaligenaceae</taxon>
        <taxon>Bordetella</taxon>
    </lineage>
</organism>
<gene>
    <name evidence="1" type="ORF">BAU06_24315</name>
    <name evidence="2" type="ORF">BAU08_24890</name>
</gene>
<sequence length="84" mass="9529">MAALLINHVQDTTSDEDVRKFLMKYGFPSYDRIQRVAGDGSRPAVLLTFDDCSAAALRTLLPRIHQIFWNNHTITALVLSEPRE</sequence>
<dbReference type="AlphaFoldDB" id="A0A193FPA7"/>
<evidence type="ECO:0000313" key="1">
    <source>
        <dbReference type="EMBL" id="ANN69011.1"/>
    </source>
</evidence>
<dbReference type="EMBL" id="CP016171">
    <property type="protein sequence ID" value="ANN74161.1"/>
    <property type="molecule type" value="Genomic_DNA"/>
</dbReference>
<dbReference type="CDD" id="cd00590">
    <property type="entry name" value="RRM_SF"/>
    <property type="match status" value="1"/>
</dbReference>
<reference evidence="3 4" key="1">
    <citation type="submission" date="2016-06" db="EMBL/GenBank/DDBJ databases">
        <title>Complete genome sequences of Bordetella bronchialis and Bordetella flabilis.</title>
        <authorList>
            <person name="LiPuma J.J."/>
            <person name="Spilker T."/>
        </authorList>
    </citation>
    <scope>NUCLEOTIDE SEQUENCE [LARGE SCALE GENOMIC DNA]</scope>
    <source>
        <strain evidence="2 4">AU17976</strain>
        <strain evidence="1 3">AU3182</strain>
    </source>
</reference>
<name>A0A193FPA7_9BORD</name>
<evidence type="ECO:0008006" key="5">
    <source>
        <dbReference type="Google" id="ProtNLM"/>
    </source>
</evidence>
<evidence type="ECO:0000313" key="2">
    <source>
        <dbReference type="EMBL" id="ANN74161.1"/>
    </source>
</evidence>
<dbReference type="Proteomes" id="UP000091897">
    <property type="component" value="Chromosome"/>
</dbReference>
<accession>A0A193FPA7</accession>
<evidence type="ECO:0000313" key="4">
    <source>
        <dbReference type="Proteomes" id="UP000092213"/>
    </source>
</evidence>
<proteinExistence type="predicted"/>
<dbReference type="OrthoDB" id="8853072at2"/>
<dbReference type="RefSeq" id="WP_066356727.1">
    <property type="nucleotide sequence ID" value="NZ_CBCSFJ010000002.1"/>
</dbReference>
<evidence type="ECO:0000313" key="3">
    <source>
        <dbReference type="Proteomes" id="UP000091897"/>
    </source>
</evidence>
<protein>
    <recommendedName>
        <fullName evidence="5">RNA-binding protein</fullName>
    </recommendedName>
</protein>
<dbReference type="Proteomes" id="UP000092213">
    <property type="component" value="Chromosome"/>
</dbReference>
<keyword evidence="3" id="KW-1185">Reference proteome</keyword>
<dbReference type="KEGG" id="bbro:BAU06_24315"/>
<dbReference type="EMBL" id="CP016170">
    <property type="protein sequence ID" value="ANN69011.1"/>
    <property type="molecule type" value="Genomic_DNA"/>
</dbReference>